<dbReference type="GO" id="GO:0005886">
    <property type="term" value="C:plasma membrane"/>
    <property type="evidence" value="ECO:0007669"/>
    <property type="project" value="TreeGrafter"/>
</dbReference>
<dbReference type="GO" id="GO:1905039">
    <property type="term" value="P:carboxylic acid transmembrane transport"/>
    <property type="evidence" value="ECO:0007669"/>
    <property type="project" value="UniProtKB-ARBA"/>
</dbReference>
<protein>
    <submittedName>
        <fullName evidence="8">SLC13/DASS family transporter</fullName>
    </submittedName>
</protein>
<dbReference type="Pfam" id="PF03600">
    <property type="entry name" value="CitMHS"/>
    <property type="match status" value="1"/>
</dbReference>
<dbReference type="Proteomes" id="UP000326944">
    <property type="component" value="Chromosome"/>
</dbReference>
<organism evidence="8 9">
    <name type="scientific">Sulfurimonas lithotrophica</name>
    <dbReference type="NCBI Taxonomy" id="2590022"/>
    <lineage>
        <taxon>Bacteria</taxon>
        <taxon>Pseudomonadati</taxon>
        <taxon>Campylobacterota</taxon>
        <taxon>Epsilonproteobacteria</taxon>
        <taxon>Campylobacterales</taxon>
        <taxon>Sulfurimonadaceae</taxon>
        <taxon>Sulfurimonas</taxon>
    </lineage>
</organism>
<feature type="transmembrane region" description="Helical" evidence="6">
    <location>
        <begin position="163"/>
        <end position="182"/>
    </location>
</feature>
<keyword evidence="3 6" id="KW-0812">Transmembrane</keyword>
<keyword evidence="5 6" id="KW-0472">Membrane</keyword>
<proteinExistence type="predicted"/>
<dbReference type="InterPro" id="IPR004680">
    <property type="entry name" value="Cit_transptr-like_dom"/>
</dbReference>
<dbReference type="AlphaFoldDB" id="A0A5P8P026"/>
<dbReference type="InterPro" id="IPR001898">
    <property type="entry name" value="SLC13A/DASS"/>
</dbReference>
<keyword evidence="9" id="KW-1185">Reference proteome</keyword>
<feature type="transmembrane region" description="Helical" evidence="6">
    <location>
        <begin position="52"/>
        <end position="72"/>
    </location>
</feature>
<evidence type="ECO:0000259" key="7">
    <source>
        <dbReference type="Pfam" id="PF03600"/>
    </source>
</evidence>
<dbReference type="GO" id="GO:0008514">
    <property type="term" value="F:organic anion transmembrane transporter activity"/>
    <property type="evidence" value="ECO:0007669"/>
    <property type="project" value="UniProtKB-ARBA"/>
</dbReference>
<evidence type="ECO:0000256" key="4">
    <source>
        <dbReference type="ARBA" id="ARBA00022989"/>
    </source>
</evidence>
<feature type="domain" description="Citrate transporter-like" evidence="7">
    <location>
        <begin position="45"/>
        <end position="383"/>
    </location>
</feature>
<dbReference type="RefSeq" id="WP_152307001.1">
    <property type="nucleotide sequence ID" value="NZ_CP043617.1"/>
</dbReference>
<feature type="transmembrane region" description="Helical" evidence="6">
    <location>
        <begin position="12"/>
        <end position="32"/>
    </location>
</feature>
<dbReference type="EMBL" id="CP043617">
    <property type="protein sequence ID" value="QFR49058.1"/>
    <property type="molecule type" value="Genomic_DNA"/>
</dbReference>
<dbReference type="PANTHER" id="PTHR10283:SF82">
    <property type="entry name" value="SOLUTE CARRIER FAMILY 13 MEMBER 2"/>
    <property type="match status" value="1"/>
</dbReference>
<evidence type="ECO:0000313" key="8">
    <source>
        <dbReference type="EMBL" id="QFR49058.1"/>
    </source>
</evidence>
<dbReference type="KEGG" id="sulg:FJR48_04685"/>
<accession>A0A5P8P026</accession>
<evidence type="ECO:0000256" key="3">
    <source>
        <dbReference type="ARBA" id="ARBA00022692"/>
    </source>
</evidence>
<gene>
    <name evidence="8" type="ORF">FJR48_04685</name>
</gene>
<evidence type="ECO:0000256" key="2">
    <source>
        <dbReference type="ARBA" id="ARBA00022448"/>
    </source>
</evidence>
<evidence type="ECO:0000256" key="6">
    <source>
        <dbReference type="SAM" id="Phobius"/>
    </source>
</evidence>
<feature type="transmembrane region" description="Helical" evidence="6">
    <location>
        <begin position="278"/>
        <end position="296"/>
    </location>
</feature>
<feature type="transmembrane region" description="Helical" evidence="6">
    <location>
        <begin position="123"/>
        <end position="151"/>
    </location>
</feature>
<feature type="transmembrane region" description="Helical" evidence="6">
    <location>
        <begin position="249"/>
        <end position="266"/>
    </location>
</feature>
<feature type="transmembrane region" description="Helical" evidence="6">
    <location>
        <begin position="427"/>
        <end position="447"/>
    </location>
</feature>
<feature type="transmembrane region" description="Helical" evidence="6">
    <location>
        <begin position="84"/>
        <end position="103"/>
    </location>
</feature>
<reference evidence="8 9" key="1">
    <citation type="submission" date="2019-09" db="EMBL/GenBank/DDBJ databases">
        <title>Sulfurimonas gotlandica sp. nov., a chemoautotrophic and psychrotolerant epsilonproteobacterium isolated from a pelagic redoxcline, and an emended description of the genus Sulfurimonas.</title>
        <authorList>
            <person name="Wang S."/>
            <person name="Jiang L."/>
            <person name="Shao S."/>
        </authorList>
    </citation>
    <scope>NUCLEOTIDE SEQUENCE [LARGE SCALE GENOMIC DNA]</scope>
    <source>
        <strain evidence="8 9">GYSZ_1</strain>
    </source>
</reference>
<evidence type="ECO:0000256" key="5">
    <source>
        <dbReference type="ARBA" id="ARBA00023136"/>
    </source>
</evidence>
<name>A0A5P8P026_9BACT</name>
<comment type="subcellular location">
    <subcellularLocation>
        <location evidence="1">Membrane</location>
        <topology evidence="1">Multi-pass membrane protein</topology>
    </subcellularLocation>
</comment>
<keyword evidence="4 6" id="KW-1133">Transmembrane helix</keyword>
<dbReference type="PANTHER" id="PTHR10283">
    <property type="entry name" value="SOLUTE CARRIER FAMILY 13 MEMBER"/>
    <property type="match status" value="1"/>
</dbReference>
<keyword evidence="2" id="KW-0813">Transport</keyword>
<evidence type="ECO:0000256" key="1">
    <source>
        <dbReference type="ARBA" id="ARBA00004141"/>
    </source>
</evidence>
<dbReference type="OrthoDB" id="9766267at2"/>
<feature type="transmembrane region" description="Helical" evidence="6">
    <location>
        <begin position="344"/>
        <end position="376"/>
    </location>
</feature>
<feature type="transmembrane region" description="Helical" evidence="6">
    <location>
        <begin position="202"/>
        <end position="228"/>
    </location>
</feature>
<feature type="transmembrane region" description="Helical" evidence="6">
    <location>
        <begin position="305"/>
        <end position="324"/>
    </location>
</feature>
<dbReference type="NCBIfam" id="TIGR00785">
    <property type="entry name" value="dass"/>
    <property type="match status" value="1"/>
</dbReference>
<sequence length="452" mass="49199">MIEHKEQIKKISIGILIGLLVFGISISIFNPTQASLLGLIAMMVVLWTNEGLPLAVVSLLPIILFPAFSILNTKATAINYSHPIIYLFLGGFLIAIAVEKTNLHTWIADKILSLFPNTPRGMIFSLAITSGLLSSILSNTTTTLLLMSIALFITEDVKLKLRFALAIAYGASVGGIMTPIGTPPNLILLGIMSDKGMDAIPFFQWMWMVVPLAVLMFIVVSMLLSLGVPNVPLDRVNDKKPLEKNQKKVLYIIGGLIFMLLLNAPMKPFWSGLGLSEAGMLLAAGLILFAPPFNILEWMEDKAKIPYRIMFLFGAGFSIAKAFSETGLASEVASYLITMTELHPILLLFAVAMLITFTTEITSNTALISIMLPVIYSVSIQTGINTTLFMMVATLCASYAFMLPIATPPNAIAMSSGVVNVKSMMKYGIILNLVGIFCIVMIAEFFWKGILS</sequence>
<evidence type="ECO:0000313" key="9">
    <source>
        <dbReference type="Proteomes" id="UP000326944"/>
    </source>
</evidence>